<evidence type="ECO:0000313" key="3">
    <source>
        <dbReference type="Proteomes" id="UP000187203"/>
    </source>
</evidence>
<keyword evidence="3" id="KW-1185">Reference proteome</keyword>
<feature type="region of interest" description="Disordered" evidence="1">
    <location>
        <begin position="289"/>
        <end position="323"/>
    </location>
</feature>
<dbReference type="Proteomes" id="UP000187203">
    <property type="component" value="Unassembled WGS sequence"/>
</dbReference>
<gene>
    <name evidence="2" type="ORF">COLO4_02163</name>
</gene>
<evidence type="ECO:0000313" key="2">
    <source>
        <dbReference type="EMBL" id="OMP13167.1"/>
    </source>
</evidence>
<comment type="caution">
    <text evidence="2">The sequence shown here is derived from an EMBL/GenBank/DDBJ whole genome shotgun (WGS) entry which is preliminary data.</text>
</comment>
<proteinExistence type="predicted"/>
<dbReference type="EMBL" id="AWUE01004986">
    <property type="protein sequence ID" value="OMP13167.1"/>
    <property type="molecule type" value="Genomic_DNA"/>
</dbReference>
<organism evidence="2 3">
    <name type="scientific">Corchorus olitorius</name>
    <dbReference type="NCBI Taxonomy" id="93759"/>
    <lineage>
        <taxon>Eukaryota</taxon>
        <taxon>Viridiplantae</taxon>
        <taxon>Streptophyta</taxon>
        <taxon>Embryophyta</taxon>
        <taxon>Tracheophyta</taxon>
        <taxon>Spermatophyta</taxon>
        <taxon>Magnoliopsida</taxon>
        <taxon>eudicotyledons</taxon>
        <taxon>Gunneridae</taxon>
        <taxon>Pentapetalae</taxon>
        <taxon>rosids</taxon>
        <taxon>malvids</taxon>
        <taxon>Malvales</taxon>
        <taxon>Malvaceae</taxon>
        <taxon>Grewioideae</taxon>
        <taxon>Apeibeae</taxon>
        <taxon>Corchorus</taxon>
    </lineage>
</organism>
<sequence>MQGEFGEILGDQGHQAGVVGPRGDLAEPDLVALDEQFHAEQAATAQGLGDRAGDPLGLGQGLLAHGLGLPGLVVVALDLAMPDRRAEGGAADVAHGQQGDLVVEVDEALDDHPALAGATAFLGVLPGGLQLVGAAQQALALARGTHDRLDHAGIAQRLGGGGIVFVGVGEMIGRGGQAQFLGGEATDAFAIHGQLGGAGGGHHGVALAFQLHQGGGGDGFDFRHDEVRLLALDHCAQGGTVEHVDDVAAVGDLHGRGIGVAIHGDDLDAQALQFDDDFLAQFAGAAEQHAGGAGGQGGTDTGHDRSLRLMSGQEGRTARPRPLAAAQQHLAALAVAHGHPAGDLGGAALATDADVLFVQGTDMDAGRTHG</sequence>
<reference evidence="3" key="1">
    <citation type="submission" date="2013-09" db="EMBL/GenBank/DDBJ databases">
        <title>Corchorus olitorius genome sequencing.</title>
        <authorList>
            <person name="Alam M."/>
            <person name="Haque M.S."/>
            <person name="Islam M.S."/>
            <person name="Emdad E.M."/>
            <person name="Islam M.M."/>
            <person name="Ahmed B."/>
            <person name="Halim A."/>
            <person name="Hossen Q.M.M."/>
            <person name="Hossain M.Z."/>
            <person name="Ahmed R."/>
            <person name="Khan M.M."/>
            <person name="Islam R."/>
            <person name="Rashid M.M."/>
            <person name="Khan S.A."/>
            <person name="Rahman M.S."/>
            <person name="Alam M."/>
            <person name="Yahiya A.S."/>
            <person name="Khan M.S."/>
            <person name="Azam M.S."/>
            <person name="Haque T."/>
            <person name="Lashkar M.Z.H."/>
            <person name="Akhand A.I."/>
            <person name="Morshed G."/>
            <person name="Roy S."/>
            <person name="Uddin K.S."/>
            <person name="Rabeya T."/>
            <person name="Hossain A.S."/>
            <person name="Chowdhury A."/>
            <person name="Snigdha A.R."/>
            <person name="Mortoza M.S."/>
            <person name="Matin S.A."/>
            <person name="Hoque S.M.E."/>
            <person name="Islam M.K."/>
            <person name="Roy D.K."/>
            <person name="Haider R."/>
            <person name="Moosa M.M."/>
            <person name="Elias S.M."/>
            <person name="Hasan A.M."/>
            <person name="Jahan S."/>
            <person name="Shafiuddin M."/>
            <person name="Mahmood N."/>
            <person name="Shommy N.S."/>
        </authorList>
    </citation>
    <scope>NUCLEOTIDE SEQUENCE [LARGE SCALE GENOMIC DNA]</scope>
    <source>
        <strain evidence="3">cv. O-4</strain>
    </source>
</reference>
<dbReference type="AlphaFoldDB" id="A0A1R3L1J5"/>
<accession>A0A1R3L1J5</accession>
<feature type="compositionally biased region" description="Gly residues" evidence="1">
    <location>
        <begin position="291"/>
        <end position="300"/>
    </location>
</feature>
<evidence type="ECO:0000256" key="1">
    <source>
        <dbReference type="SAM" id="MobiDB-lite"/>
    </source>
</evidence>
<name>A0A1R3L1J5_9ROSI</name>
<protein>
    <submittedName>
        <fullName evidence="2">Uncharacterized protein</fullName>
    </submittedName>
</protein>